<organism evidence="1 2">
    <name type="scientific">Trifolium subterraneum</name>
    <name type="common">Subterranean clover</name>
    <dbReference type="NCBI Taxonomy" id="3900"/>
    <lineage>
        <taxon>Eukaryota</taxon>
        <taxon>Viridiplantae</taxon>
        <taxon>Streptophyta</taxon>
        <taxon>Embryophyta</taxon>
        <taxon>Tracheophyta</taxon>
        <taxon>Spermatophyta</taxon>
        <taxon>Magnoliopsida</taxon>
        <taxon>eudicotyledons</taxon>
        <taxon>Gunneridae</taxon>
        <taxon>Pentapetalae</taxon>
        <taxon>rosids</taxon>
        <taxon>fabids</taxon>
        <taxon>Fabales</taxon>
        <taxon>Fabaceae</taxon>
        <taxon>Papilionoideae</taxon>
        <taxon>50 kb inversion clade</taxon>
        <taxon>NPAAA clade</taxon>
        <taxon>Hologalegina</taxon>
        <taxon>IRL clade</taxon>
        <taxon>Trifolieae</taxon>
        <taxon>Trifolium</taxon>
    </lineage>
</organism>
<reference evidence="2" key="1">
    <citation type="journal article" date="2017" name="Front. Plant Sci.">
        <title>Climate Clever Clovers: New Paradigm to Reduce the Environmental Footprint of Ruminants by Breeding Low Methanogenic Forages Utilizing Haplotype Variation.</title>
        <authorList>
            <person name="Kaur P."/>
            <person name="Appels R."/>
            <person name="Bayer P.E."/>
            <person name="Keeble-Gagnere G."/>
            <person name="Wang J."/>
            <person name="Hirakawa H."/>
            <person name="Shirasawa K."/>
            <person name="Vercoe P."/>
            <person name="Stefanova K."/>
            <person name="Durmic Z."/>
            <person name="Nichols P."/>
            <person name="Revell C."/>
            <person name="Isobe S.N."/>
            <person name="Edwards D."/>
            <person name="Erskine W."/>
        </authorList>
    </citation>
    <scope>NUCLEOTIDE SEQUENCE [LARGE SCALE GENOMIC DNA]</scope>
    <source>
        <strain evidence="2">cv. Daliak</strain>
    </source>
</reference>
<name>A0A2Z6LSN2_TRISU</name>
<accession>A0A2Z6LSN2</accession>
<proteinExistence type="predicted"/>
<gene>
    <name evidence="1" type="ORF">TSUD_95610</name>
</gene>
<dbReference type="AlphaFoldDB" id="A0A2Z6LSN2"/>
<dbReference type="Proteomes" id="UP000242715">
    <property type="component" value="Unassembled WGS sequence"/>
</dbReference>
<evidence type="ECO:0000313" key="1">
    <source>
        <dbReference type="EMBL" id="GAU19956.1"/>
    </source>
</evidence>
<protein>
    <submittedName>
        <fullName evidence="1">Uncharacterized protein</fullName>
    </submittedName>
</protein>
<sequence length="118" mass="12794">MYPPVNVTDGYAAHSQNNHPPQGHVLQMASYSMPQQYVPPPPPYMTSTTSSRVIPRTNQWSKGLDDELELGEDGVLDGVFAFVGHMFNKCVAVLTASGQNSLGIPFSNNMELAISVTV</sequence>
<evidence type="ECO:0000313" key="2">
    <source>
        <dbReference type="Proteomes" id="UP000242715"/>
    </source>
</evidence>
<dbReference type="EMBL" id="DF973206">
    <property type="protein sequence ID" value="GAU19956.1"/>
    <property type="molecule type" value="Genomic_DNA"/>
</dbReference>
<keyword evidence="2" id="KW-1185">Reference proteome</keyword>